<reference evidence="1" key="1">
    <citation type="submission" date="2022-11" db="EMBL/GenBank/DDBJ databases">
        <title>Genome Resource of Sclerotinia nivalis Strain SnTB1, a Plant Pathogen Isolated from American Ginseng.</title>
        <authorList>
            <person name="Fan S."/>
        </authorList>
    </citation>
    <scope>NUCLEOTIDE SEQUENCE</scope>
    <source>
        <strain evidence="1">SnTB1</strain>
    </source>
</reference>
<evidence type="ECO:0000313" key="1">
    <source>
        <dbReference type="EMBL" id="KAJ8069032.1"/>
    </source>
</evidence>
<dbReference type="EMBL" id="JAPEIS010000002">
    <property type="protein sequence ID" value="KAJ8069032.1"/>
    <property type="molecule type" value="Genomic_DNA"/>
</dbReference>
<keyword evidence="2" id="KW-1185">Reference proteome</keyword>
<dbReference type="AlphaFoldDB" id="A0A9X0DPC9"/>
<organism evidence="1 2">
    <name type="scientific">Sclerotinia nivalis</name>
    <dbReference type="NCBI Taxonomy" id="352851"/>
    <lineage>
        <taxon>Eukaryota</taxon>
        <taxon>Fungi</taxon>
        <taxon>Dikarya</taxon>
        <taxon>Ascomycota</taxon>
        <taxon>Pezizomycotina</taxon>
        <taxon>Leotiomycetes</taxon>
        <taxon>Helotiales</taxon>
        <taxon>Sclerotiniaceae</taxon>
        <taxon>Sclerotinia</taxon>
    </lineage>
</organism>
<evidence type="ECO:0000313" key="2">
    <source>
        <dbReference type="Proteomes" id="UP001152300"/>
    </source>
</evidence>
<dbReference type="Proteomes" id="UP001152300">
    <property type="component" value="Unassembled WGS sequence"/>
</dbReference>
<name>A0A9X0DPC9_9HELO</name>
<gene>
    <name evidence="1" type="ORF">OCU04_002706</name>
</gene>
<comment type="caution">
    <text evidence="1">The sequence shown here is derived from an EMBL/GenBank/DDBJ whole genome shotgun (WGS) entry which is preliminary data.</text>
</comment>
<protein>
    <submittedName>
        <fullName evidence="1">Uncharacterized protein</fullName>
    </submittedName>
</protein>
<sequence>MPSISITVLVKGASSPLYLLNPASPLLLPHPLCFLAVRNISSPDGNTQKLLEKLSPSHCPFGVTVPALDSARIWVLISSEVGYTDGEVVFRFHVLWLYTCADHIHSIDQSETAQRDYTILGSSGFEFPAASDEAWTSSLKQLCYVMISRLEISLEAQAIGMIADLSGIGQTERNIITIAHKSQQVLCKVNETC</sequence>
<accession>A0A9X0DPC9</accession>
<proteinExistence type="predicted"/>